<protein>
    <submittedName>
        <fullName evidence="1">Uncharacterized protein</fullName>
    </submittedName>
</protein>
<evidence type="ECO:0000313" key="2">
    <source>
        <dbReference type="Proteomes" id="UP000580250"/>
    </source>
</evidence>
<accession>A0A6V7U922</accession>
<name>A0A6V7U922_MELEN</name>
<gene>
    <name evidence="1" type="ORF">MENT_LOCUS9279</name>
</gene>
<dbReference type="AlphaFoldDB" id="A0A6V7U922"/>
<sequence>MRHLLYVANTIVNCFLTVIEGKRSAENLIPLIQQHTDNNLFDLWKAYNSIPRLPEGYSHGTVNHSKNFVNDEDIYIHTQNIELVWSSYKRKYRHKLETTLIHTEHISPNFCGVNDLVNHDDRPLATSKILQFIYVFQDIETGS</sequence>
<comment type="caution">
    <text evidence="1">The sequence shown here is derived from an EMBL/GenBank/DDBJ whole genome shotgun (WGS) entry which is preliminary data.</text>
</comment>
<dbReference type="PANTHER" id="PTHR47163:SF2">
    <property type="entry name" value="SI:DKEY-17M8.2"/>
    <property type="match status" value="1"/>
</dbReference>
<reference evidence="1 2" key="1">
    <citation type="submission" date="2020-08" db="EMBL/GenBank/DDBJ databases">
        <authorList>
            <person name="Koutsovoulos G."/>
            <person name="Danchin GJ E."/>
        </authorList>
    </citation>
    <scope>NUCLEOTIDE SEQUENCE [LARGE SCALE GENOMIC DNA]</scope>
</reference>
<dbReference type="InterPro" id="IPR053164">
    <property type="entry name" value="IS1016-like_transposase"/>
</dbReference>
<evidence type="ECO:0000313" key="1">
    <source>
        <dbReference type="EMBL" id="CAD2148282.1"/>
    </source>
</evidence>
<dbReference type="PANTHER" id="PTHR47163">
    <property type="entry name" value="DDE_TNP_IS1595 DOMAIN-CONTAINING PROTEIN"/>
    <property type="match status" value="1"/>
</dbReference>
<proteinExistence type="predicted"/>
<organism evidence="1 2">
    <name type="scientific">Meloidogyne enterolobii</name>
    <name type="common">Root-knot nematode worm</name>
    <name type="synonym">Meloidogyne mayaguensis</name>
    <dbReference type="NCBI Taxonomy" id="390850"/>
    <lineage>
        <taxon>Eukaryota</taxon>
        <taxon>Metazoa</taxon>
        <taxon>Ecdysozoa</taxon>
        <taxon>Nematoda</taxon>
        <taxon>Chromadorea</taxon>
        <taxon>Rhabditida</taxon>
        <taxon>Tylenchina</taxon>
        <taxon>Tylenchomorpha</taxon>
        <taxon>Tylenchoidea</taxon>
        <taxon>Meloidogynidae</taxon>
        <taxon>Meloidogyninae</taxon>
        <taxon>Meloidogyne</taxon>
    </lineage>
</organism>
<dbReference type="OrthoDB" id="5809873at2759"/>
<dbReference type="Proteomes" id="UP000580250">
    <property type="component" value="Unassembled WGS sequence"/>
</dbReference>
<dbReference type="EMBL" id="CAJEWN010000041">
    <property type="protein sequence ID" value="CAD2148282.1"/>
    <property type="molecule type" value="Genomic_DNA"/>
</dbReference>